<keyword evidence="2" id="KW-1185">Reference proteome</keyword>
<evidence type="ECO:0000313" key="2">
    <source>
        <dbReference type="Proteomes" id="UP001501411"/>
    </source>
</evidence>
<comment type="caution">
    <text evidence="1">The sequence shown here is derived from an EMBL/GenBank/DDBJ whole genome shotgun (WGS) entry which is preliminary data.</text>
</comment>
<dbReference type="Pfam" id="PF19781">
    <property type="entry name" value="DUF6266"/>
    <property type="match status" value="1"/>
</dbReference>
<sequence length="212" mass="24431">MGTFKKGINGSFSGKTGSIIGSKWKSIPYMKGLPRLKKHATFSEAQLKQQEKFKLLLDFLMPIHRLLAIGFRQYLNRQTQLNAAMKGNYDLALYEEEGKTYVNFRKVQFSQGVLFTPGNEQAKYTPEGIEVSWHTKTYGVRGDNDDQVYIVFYQEDEARLYMPGSAIRSDGHYLIKIDKQWGPIQHVWLFLCSTRGKEVSRTVYVPITDSRQ</sequence>
<evidence type="ECO:0000313" key="1">
    <source>
        <dbReference type="EMBL" id="GAA4788907.1"/>
    </source>
</evidence>
<dbReference type="Proteomes" id="UP001501411">
    <property type="component" value="Unassembled WGS sequence"/>
</dbReference>
<name>A0ABP9B352_9SPHI</name>
<accession>A0ABP9B352</accession>
<dbReference type="InterPro" id="IPR046233">
    <property type="entry name" value="DUF6266"/>
</dbReference>
<dbReference type="RefSeq" id="WP_345231277.1">
    <property type="nucleotide sequence ID" value="NZ_BAABIQ010000008.1"/>
</dbReference>
<organism evidence="1 2">
    <name type="scientific">Olivibacter ginsenosidimutans</name>
    <dbReference type="NCBI Taxonomy" id="1176537"/>
    <lineage>
        <taxon>Bacteria</taxon>
        <taxon>Pseudomonadati</taxon>
        <taxon>Bacteroidota</taxon>
        <taxon>Sphingobacteriia</taxon>
        <taxon>Sphingobacteriales</taxon>
        <taxon>Sphingobacteriaceae</taxon>
        <taxon>Olivibacter</taxon>
    </lineage>
</organism>
<protein>
    <recommendedName>
        <fullName evidence="3">DUF1214 domain-containing protein</fullName>
    </recommendedName>
</protein>
<gene>
    <name evidence="1" type="ORF">GCM10023231_16480</name>
</gene>
<reference evidence="2" key="1">
    <citation type="journal article" date="2019" name="Int. J. Syst. Evol. Microbiol.">
        <title>The Global Catalogue of Microorganisms (GCM) 10K type strain sequencing project: providing services to taxonomists for standard genome sequencing and annotation.</title>
        <authorList>
            <consortium name="The Broad Institute Genomics Platform"/>
            <consortium name="The Broad Institute Genome Sequencing Center for Infectious Disease"/>
            <person name="Wu L."/>
            <person name="Ma J."/>
        </authorList>
    </citation>
    <scope>NUCLEOTIDE SEQUENCE [LARGE SCALE GENOMIC DNA]</scope>
    <source>
        <strain evidence="2">JCM 18200</strain>
    </source>
</reference>
<dbReference type="EMBL" id="BAABIQ010000008">
    <property type="protein sequence ID" value="GAA4788907.1"/>
    <property type="molecule type" value="Genomic_DNA"/>
</dbReference>
<proteinExistence type="predicted"/>
<evidence type="ECO:0008006" key="3">
    <source>
        <dbReference type="Google" id="ProtNLM"/>
    </source>
</evidence>